<evidence type="ECO:0000313" key="3">
    <source>
        <dbReference type="Proteomes" id="UP000054843"/>
    </source>
</evidence>
<reference evidence="2 3" key="1">
    <citation type="submission" date="2015-01" db="EMBL/GenBank/DDBJ databases">
        <title>Evolution of Trichinella species and genotypes.</title>
        <authorList>
            <person name="Korhonen P.K."/>
            <person name="Edoardo P."/>
            <person name="Giuseppe L.R."/>
            <person name="Gasser R.B."/>
        </authorList>
    </citation>
    <scope>NUCLEOTIDE SEQUENCE [LARGE SCALE GENOMIC DNA]</scope>
    <source>
        <strain evidence="2">ISS1980</strain>
    </source>
</reference>
<dbReference type="STRING" id="268474.A0A0V1M5G7"/>
<accession>A0A0V1M5G7</accession>
<dbReference type="AlphaFoldDB" id="A0A0V1M5G7"/>
<dbReference type="EMBL" id="JYDO01000214">
    <property type="protein sequence ID" value="KRZ67009.1"/>
    <property type="molecule type" value="Genomic_DNA"/>
</dbReference>
<organism evidence="2 3">
    <name type="scientific">Trichinella papuae</name>
    <dbReference type="NCBI Taxonomy" id="268474"/>
    <lineage>
        <taxon>Eukaryota</taxon>
        <taxon>Metazoa</taxon>
        <taxon>Ecdysozoa</taxon>
        <taxon>Nematoda</taxon>
        <taxon>Enoplea</taxon>
        <taxon>Dorylaimia</taxon>
        <taxon>Trichinellida</taxon>
        <taxon>Trichinellidae</taxon>
        <taxon>Trichinella</taxon>
    </lineage>
</organism>
<evidence type="ECO:0000259" key="1">
    <source>
        <dbReference type="Pfam" id="PF13843"/>
    </source>
</evidence>
<protein>
    <submittedName>
        <fullName evidence="2">PiggyBac transposable element-derived protein 3</fullName>
    </submittedName>
</protein>
<sequence length="230" mass="25902">MNVPFVEHWRFHSTFENKLQCLETQNIYNRFVFVRTIFAQLTVSAEQINVSCDPKTVENKQSERHLSTGVVSSAQNNFFISHALLVKLASVNIRAIGTVQHDRTGEATESMISNKEFVKKDRGSFDYRSDGKVDVVKWHDNSAVTAASNWLTHEPITKVKHHIKGQQKEVKQPQLLQAYNTGMGGVDFSLEITDCKSLSGRRGSKAGTIQPKIELSGSKQVDRRLIIQST</sequence>
<dbReference type="Pfam" id="PF13843">
    <property type="entry name" value="DDE_Tnp_1_7"/>
    <property type="match status" value="1"/>
</dbReference>
<gene>
    <name evidence="2" type="primary">PGBD3</name>
    <name evidence="2" type="ORF">T10_7024</name>
</gene>
<evidence type="ECO:0000313" key="2">
    <source>
        <dbReference type="EMBL" id="KRZ67009.1"/>
    </source>
</evidence>
<dbReference type="PANTHER" id="PTHR47272">
    <property type="entry name" value="DDE_TNP_1_7 DOMAIN-CONTAINING PROTEIN"/>
    <property type="match status" value="1"/>
</dbReference>
<dbReference type="PANTHER" id="PTHR47272:SF1">
    <property type="entry name" value="PIGGYBAC TRANSPOSABLE ELEMENT-DERIVED PROTEIN 3-LIKE"/>
    <property type="match status" value="1"/>
</dbReference>
<keyword evidence="3" id="KW-1185">Reference proteome</keyword>
<proteinExistence type="predicted"/>
<feature type="domain" description="PiggyBac transposable element-derived protein" evidence="1">
    <location>
        <begin position="76"/>
        <end position="187"/>
    </location>
</feature>
<name>A0A0V1M5G7_9BILA</name>
<comment type="caution">
    <text evidence="2">The sequence shown here is derived from an EMBL/GenBank/DDBJ whole genome shotgun (WGS) entry which is preliminary data.</text>
</comment>
<dbReference type="Proteomes" id="UP000054843">
    <property type="component" value="Unassembled WGS sequence"/>
</dbReference>
<dbReference type="InterPro" id="IPR029526">
    <property type="entry name" value="PGBD"/>
</dbReference>